<evidence type="ECO:0000256" key="1">
    <source>
        <dbReference type="SAM" id="MobiDB-lite"/>
    </source>
</evidence>
<dbReference type="AlphaFoldDB" id="A0A3S1HSC9"/>
<feature type="non-terminal residue" evidence="3">
    <location>
        <position position="247"/>
    </location>
</feature>
<dbReference type="Proteomes" id="UP000271974">
    <property type="component" value="Unassembled WGS sequence"/>
</dbReference>
<dbReference type="EMBL" id="RQTK01000179">
    <property type="protein sequence ID" value="RUS85186.1"/>
    <property type="molecule type" value="Genomic_DNA"/>
</dbReference>
<evidence type="ECO:0008006" key="5">
    <source>
        <dbReference type="Google" id="ProtNLM"/>
    </source>
</evidence>
<comment type="caution">
    <text evidence="3">The sequence shown here is derived from an EMBL/GenBank/DDBJ whole genome shotgun (WGS) entry which is preliminary data.</text>
</comment>
<dbReference type="OrthoDB" id="10663505at2759"/>
<feature type="chain" id="PRO_5018738095" description="Secreted protein" evidence="2">
    <location>
        <begin position="21"/>
        <end position="247"/>
    </location>
</feature>
<reference evidence="3 4" key="1">
    <citation type="submission" date="2019-01" db="EMBL/GenBank/DDBJ databases">
        <title>A draft genome assembly of the solar-powered sea slug Elysia chlorotica.</title>
        <authorList>
            <person name="Cai H."/>
            <person name="Li Q."/>
            <person name="Fang X."/>
            <person name="Li J."/>
            <person name="Curtis N.E."/>
            <person name="Altenburger A."/>
            <person name="Shibata T."/>
            <person name="Feng M."/>
            <person name="Maeda T."/>
            <person name="Schwartz J.A."/>
            <person name="Shigenobu S."/>
            <person name="Lundholm N."/>
            <person name="Nishiyama T."/>
            <person name="Yang H."/>
            <person name="Hasebe M."/>
            <person name="Li S."/>
            <person name="Pierce S.K."/>
            <person name="Wang J."/>
        </authorList>
    </citation>
    <scope>NUCLEOTIDE SEQUENCE [LARGE SCALE GENOMIC DNA]</scope>
    <source>
        <strain evidence="3">EC2010</strain>
        <tissue evidence="3">Whole organism of an adult</tissue>
    </source>
</reference>
<gene>
    <name evidence="3" type="ORF">EGW08_007090</name>
</gene>
<keyword evidence="4" id="KW-1185">Reference proteome</keyword>
<name>A0A3S1HSC9_ELYCH</name>
<organism evidence="3 4">
    <name type="scientific">Elysia chlorotica</name>
    <name type="common">Eastern emerald elysia</name>
    <name type="synonym">Sea slug</name>
    <dbReference type="NCBI Taxonomy" id="188477"/>
    <lineage>
        <taxon>Eukaryota</taxon>
        <taxon>Metazoa</taxon>
        <taxon>Spiralia</taxon>
        <taxon>Lophotrochozoa</taxon>
        <taxon>Mollusca</taxon>
        <taxon>Gastropoda</taxon>
        <taxon>Heterobranchia</taxon>
        <taxon>Euthyneura</taxon>
        <taxon>Panpulmonata</taxon>
        <taxon>Sacoglossa</taxon>
        <taxon>Placobranchoidea</taxon>
        <taxon>Plakobranchidae</taxon>
        <taxon>Elysia</taxon>
    </lineage>
</organism>
<keyword evidence="2" id="KW-0732">Signal</keyword>
<feature type="signal peptide" evidence="2">
    <location>
        <begin position="1"/>
        <end position="20"/>
    </location>
</feature>
<feature type="non-terminal residue" evidence="3">
    <location>
        <position position="1"/>
    </location>
</feature>
<evidence type="ECO:0000256" key="2">
    <source>
        <dbReference type="SAM" id="SignalP"/>
    </source>
</evidence>
<evidence type="ECO:0000313" key="3">
    <source>
        <dbReference type="EMBL" id="RUS85186.1"/>
    </source>
</evidence>
<feature type="compositionally biased region" description="Polar residues" evidence="1">
    <location>
        <begin position="157"/>
        <end position="168"/>
    </location>
</feature>
<sequence length="247" mass="27250">HLLRVLPPLLPLVCVVGCDAEVAYRGVEPHVEHFVLVALQRHWSAPLEVSADAARLQPVSDPRAGDHPGVVGPGARIKHPVEVSLEEWLQLRDVGHETKISITNFTIDHRRRLTNLALRIHKIHSIEEFTTAIALVSPGVVKTAQRTRSLHKPVRQESAQSNKGLSGSQKERNNKTTIIQLTTGQVRSFIILVVKVNVEPAVNLGVQFVEFITNFLGRDSFLHCLCLCGCAILVSATNVQYIVISQS</sequence>
<evidence type="ECO:0000313" key="4">
    <source>
        <dbReference type="Proteomes" id="UP000271974"/>
    </source>
</evidence>
<feature type="region of interest" description="Disordered" evidence="1">
    <location>
        <begin position="146"/>
        <end position="171"/>
    </location>
</feature>
<proteinExistence type="predicted"/>
<protein>
    <recommendedName>
        <fullName evidence="5">Secreted protein</fullName>
    </recommendedName>
</protein>
<accession>A0A3S1HSC9</accession>